<evidence type="ECO:0000313" key="23">
    <source>
        <dbReference type="Proteomes" id="UP001152795"/>
    </source>
</evidence>
<evidence type="ECO:0000256" key="8">
    <source>
        <dbReference type="ARBA" id="ARBA00023098"/>
    </source>
</evidence>
<gene>
    <name evidence="22" type="ORF">PACLA_8A052360</name>
</gene>
<comment type="similarity">
    <text evidence="21">Belongs to the short-chain dehydrogenases/reductases (SDR) family.</text>
</comment>
<protein>
    <recommendedName>
        <fullName evidence="14">Peroxisomal trans-2-enoyl-CoA reductase</fullName>
        <ecNumber evidence="13">1.3.1.38</ecNumber>
    </recommendedName>
</protein>
<comment type="catalytic activity">
    <reaction evidence="18">
        <text>a (2E)-enoyl-CoA + NADPH + H(+) = a 2,3-saturated acyl-CoA + NADP(+)</text>
        <dbReference type="Rhea" id="RHEA:33763"/>
        <dbReference type="ChEBI" id="CHEBI:15378"/>
        <dbReference type="ChEBI" id="CHEBI:57783"/>
        <dbReference type="ChEBI" id="CHEBI:58349"/>
        <dbReference type="ChEBI" id="CHEBI:58856"/>
        <dbReference type="ChEBI" id="CHEBI:65111"/>
        <dbReference type="EC" id="1.3.1.38"/>
    </reaction>
    <physiologicalReaction direction="left-to-right" evidence="18">
        <dbReference type="Rhea" id="RHEA:33764"/>
    </physiologicalReaction>
</comment>
<evidence type="ECO:0000313" key="22">
    <source>
        <dbReference type="EMBL" id="CAB4016422.1"/>
    </source>
</evidence>
<evidence type="ECO:0000256" key="20">
    <source>
        <dbReference type="ARBA" id="ARBA00049559"/>
    </source>
</evidence>
<evidence type="ECO:0000256" key="16">
    <source>
        <dbReference type="ARBA" id="ARBA00048686"/>
    </source>
</evidence>
<comment type="caution">
    <text evidence="22">The sequence shown here is derived from an EMBL/GenBank/DDBJ whole genome shotgun (WGS) entry which is preliminary data.</text>
</comment>
<dbReference type="SUPFAM" id="SSF51735">
    <property type="entry name" value="NAD(P)-binding Rossmann-fold domains"/>
    <property type="match status" value="1"/>
</dbReference>
<comment type="catalytic activity">
    <reaction evidence="19">
        <text>(2E)-decenoyl-CoA + NADPH + H(+) = decanoyl-CoA + NADP(+)</text>
        <dbReference type="Rhea" id="RHEA:44960"/>
        <dbReference type="ChEBI" id="CHEBI:15378"/>
        <dbReference type="ChEBI" id="CHEBI:57783"/>
        <dbReference type="ChEBI" id="CHEBI:58349"/>
        <dbReference type="ChEBI" id="CHEBI:61406"/>
        <dbReference type="ChEBI" id="CHEBI:61430"/>
    </reaction>
    <physiologicalReaction direction="left-to-right" evidence="19">
        <dbReference type="Rhea" id="RHEA:44961"/>
    </physiologicalReaction>
</comment>
<dbReference type="PRINTS" id="PR00080">
    <property type="entry name" value="SDRFAMILY"/>
</dbReference>
<keyword evidence="7" id="KW-0560">Oxidoreductase</keyword>
<dbReference type="InterPro" id="IPR002347">
    <property type="entry name" value="SDR_fam"/>
</dbReference>
<evidence type="ECO:0000256" key="14">
    <source>
        <dbReference type="ARBA" id="ARBA00041063"/>
    </source>
</evidence>
<dbReference type="Gene3D" id="3.40.50.720">
    <property type="entry name" value="NAD(P)-binding Rossmann-like Domain"/>
    <property type="match status" value="1"/>
</dbReference>
<dbReference type="Proteomes" id="UP001152795">
    <property type="component" value="Unassembled WGS sequence"/>
</dbReference>
<dbReference type="AlphaFoldDB" id="A0A6S7JIA5"/>
<keyword evidence="8" id="KW-0443">Lipid metabolism</keyword>
<comment type="catalytic activity">
    <reaction evidence="16">
        <text>(2E)-tetradecenoyl-CoA + NADPH + H(+) = tetradecanoyl-CoA + NADP(+)</text>
        <dbReference type="Rhea" id="RHEA:44968"/>
        <dbReference type="ChEBI" id="CHEBI:15378"/>
        <dbReference type="ChEBI" id="CHEBI:57385"/>
        <dbReference type="ChEBI" id="CHEBI:57783"/>
        <dbReference type="ChEBI" id="CHEBI:58349"/>
        <dbReference type="ChEBI" id="CHEBI:61405"/>
    </reaction>
    <physiologicalReaction direction="left-to-right" evidence="16">
        <dbReference type="Rhea" id="RHEA:44969"/>
    </physiologicalReaction>
</comment>
<dbReference type="PANTHER" id="PTHR24317:SF7">
    <property type="entry name" value="PEROXISOMAL TRANS-2-ENOYL-COA REDUCTASE"/>
    <property type="match status" value="1"/>
</dbReference>
<comment type="subcellular location">
    <subcellularLocation>
        <location evidence="1">Peroxisome</location>
    </subcellularLocation>
</comment>
<evidence type="ECO:0000256" key="5">
    <source>
        <dbReference type="ARBA" id="ARBA00022832"/>
    </source>
</evidence>
<comment type="catalytic activity">
    <reaction evidence="15">
        <text>(2E)-dodecenoyl-CoA + NADPH + H(+) = dodecanoyl-CoA + NADP(+)</text>
        <dbReference type="Rhea" id="RHEA:44964"/>
        <dbReference type="ChEBI" id="CHEBI:15378"/>
        <dbReference type="ChEBI" id="CHEBI:57330"/>
        <dbReference type="ChEBI" id="CHEBI:57375"/>
        <dbReference type="ChEBI" id="CHEBI:57783"/>
        <dbReference type="ChEBI" id="CHEBI:58349"/>
    </reaction>
    <physiologicalReaction direction="left-to-right" evidence="15">
        <dbReference type="Rhea" id="RHEA:44965"/>
    </physiologicalReaction>
</comment>
<dbReference type="PRINTS" id="PR00081">
    <property type="entry name" value="GDHRDH"/>
</dbReference>
<sequence>MAVVNSIFRPGLFQGKVAIVTGGSTGIGRAITQELLHLGAKVIIASRNEERLRAAAEEMRNEIPDTVVKAMPCNIREESQVEDLMKKAVTEFGKIDYLVNNGGGQFVSPVADMKTKGWKAVIDTNLNGTFNCCQQVYQTWMKDHGGSIINIIADVRNGFPGFAHTGAARAGVENLTKSLALEWATNGIRINCVAPGPIYSPTAAANYLKNSLDVFEEAKKYIPAKRCGTPEE</sequence>
<proteinExistence type="inferred from homology"/>
<dbReference type="GO" id="GO:0019166">
    <property type="term" value="F:trans-2-enoyl-CoA reductase (NADPH) activity"/>
    <property type="evidence" value="ECO:0007669"/>
    <property type="project" value="UniProtKB-EC"/>
</dbReference>
<evidence type="ECO:0000256" key="3">
    <source>
        <dbReference type="ARBA" id="ARBA00022516"/>
    </source>
</evidence>
<dbReference type="Pfam" id="PF00106">
    <property type="entry name" value="adh_short"/>
    <property type="match status" value="1"/>
</dbReference>
<evidence type="ECO:0000256" key="6">
    <source>
        <dbReference type="ARBA" id="ARBA00022857"/>
    </source>
</evidence>
<dbReference type="GO" id="GO:0033306">
    <property type="term" value="P:phytol metabolic process"/>
    <property type="evidence" value="ECO:0007669"/>
    <property type="project" value="TreeGrafter"/>
</dbReference>
<keyword evidence="4" id="KW-0597">Phosphoprotein</keyword>
<evidence type="ECO:0000256" key="4">
    <source>
        <dbReference type="ARBA" id="ARBA00022553"/>
    </source>
</evidence>
<evidence type="ECO:0000256" key="18">
    <source>
        <dbReference type="ARBA" id="ARBA00049251"/>
    </source>
</evidence>
<dbReference type="GO" id="GO:0006633">
    <property type="term" value="P:fatty acid biosynthetic process"/>
    <property type="evidence" value="ECO:0007669"/>
    <property type="project" value="UniProtKB-KW"/>
</dbReference>
<name>A0A6S7JIA5_PARCT</name>
<evidence type="ECO:0000256" key="12">
    <source>
        <dbReference type="ARBA" id="ARBA00038622"/>
    </source>
</evidence>
<keyword evidence="23" id="KW-1185">Reference proteome</keyword>
<dbReference type="FunFam" id="3.40.50.720:FF:000084">
    <property type="entry name" value="Short-chain dehydrogenase reductase"/>
    <property type="match status" value="1"/>
</dbReference>
<comment type="pathway">
    <text evidence="2">Lipid metabolism.</text>
</comment>
<comment type="catalytic activity">
    <reaction evidence="17">
        <text>(2E)-hexenoyl-CoA + NADPH + H(+) = hexanoyl-CoA + NADP(+)</text>
        <dbReference type="Rhea" id="RHEA:44956"/>
        <dbReference type="ChEBI" id="CHEBI:15378"/>
        <dbReference type="ChEBI" id="CHEBI:57783"/>
        <dbReference type="ChEBI" id="CHEBI:58349"/>
        <dbReference type="ChEBI" id="CHEBI:62077"/>
        <dbReference type="ChEBI" id="CHEBI:62620"/>
    </reaction>
    <physiologicalReaction direction="left-to-right" evidence="17">
        <dbReference type="Rhea" id="RHEA:44957"/>
    </physiologicalReaction>
</comment>
<evidence type="ECO:0000256" key="2">
    <source>
        <dbReference type="ARBA" id="ARBA00005189"/>
    </source>
</evidence>
<keyword evidence="10" id="KW-0275">Fatty acid biosynthesis</keyword>
<evidence type="ECO:0000256" key="9">
    <source>
        <dbReference type="ARBA" id="ARBA00023140"/>
    </source>
</evidence>
<dbReference type="InterPro" id="IPR036291">
    <property type="entry name" value="NAD(P)-bd_dom_sf"/>
</dbReference>
<dbReference type="PANTHER" id="PTHR24317">
    <property type="entry name" value="PEROXISOMAL TRANS-2-ENOYL-COA REDUCTASE"/>
    <property type="match status" value="1"/>
</dbReference>
<dbReference type="GO" id="GO:0005777">
    <property type="term" value="C:peroxisome"/>
    <property type="evidence" value="ECO:0007669"/>
    <property type="project" value="UniProtKB-SubCell"/>
</dbReference>
<accession>A0A6S7JIA5</accession>
<evidence type="ECO:0000256" key="13">
    <source>
        <dbReference type="ARBA" id="ARBA00038849"/>
    </source>
</evidence>
<evidence type="ECO:0000256" key="1">
    <source>
        <dbReference type="ARBA" id="ARBA00004275"/>
    </source>
</evidence>
<evidence type="ECO:0000256" key="15">
    <source>
        <dbReference type="ARBA" id="ARBA00047570"/>
    </source>
</evidence>
<evidence type="ECO:0000256" key="19">
    <source>
        <dbReference type="ARBA" id="ARBA00049386"/>
    </source>
</evidence>
<evidence type="ECO:0000256" key="21">
    <source>
        <dbReference type="RuleBase" id="RU000363"/>
    </source>
</evidence>
<keyword evidence="6" id="KW-0521">NADP</keyword>
<keyword evidence="5" id="KW-0276">Fatty acid metabolism</keyword>
<evidence type="ECO:0000256" key="17">
    <source>
        <dbReference type="ARBA" id="ARBA00049108"/>
    </source>
</evidence>
<dbReference type="OrthoDB" id="417891at2759"/>
<dbReference type="EC" id="1.3.1.38" evidence="13"/>
<keyword evidence="3" id="KW-0444">Lipid biosynthesis</keyword>
<dbReference type="EMBL" id="CACRXK020009111">
    <property type="protein sequence ID" value="CAB4016422.1"/>
    <property type="molecule type" value="Genomic_DNA"/>
</dbReference>
<comment type="function">
    <text evidence="11">Participates in chain elongation of fatty acids. Catalyzes the reduction of trans-2-enoyl-CoAs of varying chain lengths from 6:1 to 16:1, having maximum activity with 10:1 CoA. Has no 2,4-dienoyl-CoA reductase activity.</text>
</comment>
<dbReference type="InterPro" id="IPR052388">
    <property type="entry name" value="Peroxisomal_t2-enoyl-CoA_red"/>
</dbReference>
<comment type="subunit">
    <text evidence="12">Interacts with PEX5, probably required to target it into peroxisomes.</text>
</comment>
<evidence type="ECO:0000256" key="10">
    <source>
        <dbReference type="ARBA" id="ARBA00023160"/>
    </source>
</evidence>
<evidence type="ECO:0000256" key="11">
    <source>
        <dbReference type="ARBA" id="ARBA00037124"/>
    </source>
</evidence>
<comment type="catalytic activity">
    <reaction evidence="20">
        <text>(2E)-octenoyl-CoA + NADPH + H(+) = octanoyl-CoA + NADP(+)</text>
        <dbReference type="Rhea" id="RHEA:44952"/>
        <dbReference type="ChEBI" id="CHEBI:15378"/>
        <dbReference type="ChEBI" id="CHEBI:57386"/>
        <dbReference type="ChEBI" id="CHEBI:57783"/>
        <dbReference type="ChEBI" id="CHEBI:58349"/>
        <dbReference type="ChEBI" id="CHEBI:62242"/>
    </reaction>
    <physiologicalReaction direction="left-to-right" evidence="20">
        <dbReference type="Rhea" id="RHEA:44953"/>
    </physiologicalReaction>
</comment>
<keyword evidence="9" id="KW-0576">Peroxisome</keyword>
<feature type="non-terminal residue" evidence="22">
    <location>
        <position position="232"/>
    </location>
</feature>
<evidence type="ECO:0000256" key="7">
    <source>
        <dbReference type="ARBA" id="ARBA00023002"/>
    </source>
</evidence>
<organism evidence="22 23">
    <name type="scientific">Paramuricea clavata</name>
    <name type="common">Red gorgonian</name>
    <name type="synonym">Violescent sea-whip</name>
    <dbReference type="NCBI Taxonomy" id="317549"/>
    <lineage>
        <taxon>Eukaryota</taxon>
        <taxon>Metazoa</taxon>
        <taxon>Cnidaria</taxon>
        <taxon>Anthozoa</taxon>
        <taxon>Octocorallia</taxon>
        <taxon>Malacalcyonacea</taxon>
        <taxon>Plexauridae</taxon>
        <taxon>Paramuricea</taxon>
    </lineage>
</organism>
<reference evidence="22" key="1">
    <citation type="submission" date="2020-04" db="EMBL/GenBank/DDBJ databases">
        <authorList>
            <person name="Alioto T."/>
            <person name="Alioto T."/>
            <person name="Gomez Garrido J."/>
        </authorList>
    </citation>
    <scope>NUCLEOTIDE SEQUENCE</scope>
    <source>
        <strain evidence="22">A484AB</strain>
    </source>
</reference>